<dbReference type="AlphaFoldDB" id="A0A396ICJ3"/>
<keyword evidence="2" id="KW-0695">RNA-directed DNA polymerase</keyword>
<dbReference type="Proteomes" id="UP000265566">
    <property type="component" value="Chromosome 4"/>
</dbReference>
<name>A0A396ICJ3_MEDTR</name>
<feature type="domain" description="Integrase catalytic" evidence="1">
    <location>
        <begin position="51"/>
        <end position="224"/>
    </location>
</feature>
<keyword evidence="2" id="KW-0808">Transferase</keyword>
<dbReference type="PANTHER" id="PTHR11439:SF462">
    <property type="match status" value="1"/>
</dbReference>
<dbReference type="Pfam" id="PF25597">
    <property type="entry name" value="SH3_retrovirus"/>
    <property type="match status" value="1"/>
</dbReference>
<dbReference type="InterPro" id="IPR036397">
    <property type="entry name" value="RNaseH_sf"/>
</dbReference>
<gene>
    <name evidence="2" type="ORF">MtrunA17_Chr4g0056611</name>
</gene>
<dbReference type="PROSITE" id="PS50994">
    <property type="entry name" value="INTEGRASE"/>
    <property type="match status" value="1"/>
</dbReference>
<dbReference type="EC" id="2.7.7.49" evidence="2"/>
<accession>A0A396ICJ3</accession>
<dbReference type="GO" id="GO:0015074">
    <property type="term" value="P:DNA integration"/>
    <property type="evidence" value="ECO:0007669"/>
    <property type="project" value="InterPro"/>
</dbReference>
<dbReference type="InterPro" id="IPR025724">
    <property type="entry name" value="GAG-pre-integrase_dom"/>
</dbReference>
<dbReference type="SUPFAM" id="SSF56672">
    <property type="entry name" value="DNA/RNA polymerases"/>
    <property type="match status" value="1"/>
</dbReference>
<dbReference type="CDD" id="cd09272">
    <property type="entry name" value="RNase_HI_RT_Ty1"/>
    <property type="match status" value="1"/>
</dbReference>
<dbReference type="PANTHER" id="PTHR11439">
    <property type="entry name" value="GAG-POL-RELATED RETROTRANSPOSON"/>
    <property type="match status" value="1"/>
</dbReference>
<comment type="caution">
    <text evidence="2">The sequence shown here is derived from an EMBL/GenBank/DDBJ whole genome shotgun (WGS) entry which is preliminary data.</text>
</comment>
<dbReference type="GO" id="GO:0003676">
    <property type="term" value="F:nucleic acid binding"/>
    <property type="evidence" value="ECO:0007669"/>
    <property type="project" value="InterPro"/>
</dbReference>
<dbReference type="EMBL" id="PSQE01000004">
    <property type="protein sequence ID" value="RHN63282.1"/>
    <property type="molecule type" value="Genomic_DNA"/>
</dbReference>
<organism evidence="2 3">
    <name type="scientific">Medicago truncatula</name>
    <name type="common">Barrel medic</name>
    <name type="synonym">Medicago tribuloides</name>
    <dbReference type="NCBI Taxonomy" id="3880"/>
    <lineage>
        <taxon>Eukaryota</taxon>
        <taxon>Viridiplantae</taxon>
        <taxon>Streptophyta</taxon>
        <taxon>Embryophyta</taxon>
        <taxon>Tracheophyta</taxon>
        <taxon>Spermatophyta</taxon>
        <taxon>Magnoliopsida</taxon>
        <taxon>eudicotyledons</taxon>
        <taxon>Gunneridae</taxon>
        <taxon>Pentapetalae</taxon>
        <taxon>rosids</taxon>
        <taxon>fabids</taxon>
        <taxon>Fabales</taxon>
        <taxon>Fabaceae</taxon>
        <taxon>Papilionoideae</taxon>
        <taxon>50 kb inversion clade</taxon>
        <taxon>NPAAA clade</taxon>
        <taxon>Hologalegina</taxon>
        <taxon>IRL clade</taxon>
        <taxon>Trifolieae</taxon>
        <taxon>Medicago</taxon>
    </lineage>
</organism>
<evidence type="ECO:0000313" key="2">
    <source>
        <dbReference type="EMBL" id="RHN63282.1"/>
    </source>
</evidence>
<sequence length="981" mass="112138">MVEGDSAMDLWHKRLGHPSEKVLKFIPHVSQHSRSKNNRPCDVCPRAKQHRDSFPLSENNAASLFELVHCDLWGSYRTRSSCGAQYYLTIVNDYSRAVWVYLLCNKTEIETMFLNFVAFVDRQFDKKIKKVRSDNGTEFNCLRDYFFNNGIVFETSCVGTPQQNGRVERKHQHIMNVARALRFQGHLPMQFWGECVLTACYLINRTPSSVLNYKTPYEKLFGKVPKFDNMKIFGCLCYAHNQRRDGDKFASRSRKCIFVGYPYGKKGWKLYDLESKEYIVSRDVKFYEHEFPFDVQLDTTHSTPFIDSEYVTEDIGFETYDASFEGGGASMALQDNEQTQLQGGLHGDCNGADVAANEGLSDDVEPGEPEVVAEREAIVASEMGRGMRNKVPNIKLKDFVTHTIRKVKSSKSSSAQEDASGTPYPITYFVSCERFSIRHRNFVAAVTAGKEPNNFKEAVKDSGWRDAMRNEIQALEDNETWVMEKLPPGKKALGSKWVYKIKHHSDGSIERLKARLVVFGHHQIEGIDYDETFAPVAKMVTVRTFLAVAAIKKWEVHQMDVHNAFLHGDLEEEVYMKVPPGFKNTDPNLVCRLKKSLYGLKQAPRCWFAKLVTALKRYGFVQSYSDYSLFTLHRGEIQINVLVYVDDLIIAGNDIAALKIFKAYLGVCFHMKDLGVLKYFLGLEVARNHEGIYLCQRKYALEIIDETGLLGAKPADFPMEQHHKLALVSGKPLEDPEPYRRLIGRLIYLSVTRPDLAYSVHILSQFMQKPCEEHWEAALRVVRYLKKHPGQGILLRSDSELKLEGWCDSDWASCPLTRRSLTGWVVLLDLSPVSWKTKKQPTVSRSSAEAEYRSMAMTTCELKWLKQLLGDLGVSHSQGMQLYCDSKSALHIAQNPVFHERTKHIEADCHFVRDAVVAGIICPLYVPTSVQLADIFTKALGKAQFEFLLRKLGIRDLHAPEGGYWDYCDIIVIYFRLMWCY</sequence>
<protein>
    <submittedName>
        <fullName evidence="2">Putative RNA-directed DNA polymerase</fullName>
        <ecNumber evidence="2">2.7.7.49</ecNumber>
    </submittedName>
</protein>
<evidence type="ECO:0000259" key="1">
    <source>
        <dbReference type="PROSITE" id="PS50994"/>
    </source>
</evidence>
<dbReference type="SUPFAM" id="SSF53098">
    <property type="entry name" value="Ribonuclease H-like"/>
    <property type="match status" value="1"/>
</dbReference>
<dbReference type="InterPro" id="IPR012337">
    <property type="entry name" value="RNaseH-like_sf"/>
</dbReference>
<dbReference type="InterPro" id="IPR001584">
    <property type="entry name" value="Integrase_cat-core"/>
</dbReference>
<proteinExistence type="predicted"/>
<reference evidence="3" key="1">
    <citation type="journal article" date="2018" name="Nat. Plants">
        <title>Whole-genome landscape of Medicago truncatula symbiotic genes.</title>
        <authorList>
            <person name="Pecrix Y."/>
            <person name="Staton S.E."/>
            <person name="Sallet E."/>
            <person name="Lelandais-Briere C."/>
            <person name="Moreau S."/>
            <person name="Carrere S."/>
            <person name="Blein T."/>
            <person name="Jardinaud M.F."/>
            <person name="Latrasse D."/>
            <person name="Zouine M."/>
            <person name="Zahm M."/>
            <person name="Kreplak J."/>
            <person name="Mayjonade B."/>
            <person name="Satge C."/>
            <person name="Perez M."/>
            <person name="Cauet S."/>
            <person name="Marande W."/>
            <person name="Chantry-Darmon C."/>
            <person name="Lopez-Roques C."/>
            <person name="Bouchez O."/>
            <person name="Berard A."/>
            <person name="Debelle F."/>
            <person name="Munos S."/>
            <person name="Bendahmane A."/>
            <person name="Berges H."/>
            <person name="Niebel A."/>
            <person name="Buitink J."/>
            <person name="Frugier F."/>
            <person name="Benhamed M."/>
            <person name="Crespi M."/>
            <person name="Gouzy J."/>
            <person name="Gamas P."/>
        </authorList>
    </citation>
    <scope>NUCLEOTIDE SEQUENCE [LARGE SCALE GENOMIC DNA]</scope>
    <source>
        <strain evidence="3">cv. Jemalong A17</strain>
    </source>
</reference>
<dbReference type="Pfam" id="PF07727">
    <property type="entry name" value="RVT_2"/>
    <property type="match status" value="1"/>
</dbReference>
<dbReference type="InterPro" id="IPR043502">
    <property type="entry name" value="DNA/RNA_pol_sf"/>
</dbReference>
<dbReference type="InterPro" id="IPR057670">
    <property type="entry name" value="SH3_retrovirus"/>
</dbReference>
<dbReference type="InterPro" id="IPR013103">
    <property type="entry name" value="RVT_2"/>
</dbReference>
<dbReference type="Gene3D" id="3.30.420.10">
    <property type="entry name" value="Ribonuclease H-like superfamily/Ribonuclease H"/>
    <property type="match status" value="1"/>
</dbReference>
<keyword evidence="2" id="KW-0548">Nucleotidyltransferase</keyword>
<dbReference type="GO" id="GO:0003964">
    <property type="term" value="F:RNA-directed DNA polymerase activity"/>
    <property type="evidence" value="ECO:0007669"/>
    <property type="project" value="UniProtKB-KW"/>
</dbReference>
<evidence type="ECO:0000313" key="3">
    <source>
        <dbReference type="Proteomes" id="UP000265566"/>
    </source>
</evidence>
<dbReference type="Pfam" id="PF13976">
    <property type="entry name" value="gag_pre-integrs"/>
    <property type="match status" value="1"/>
</dbReference>
<dbReference type="Gramene" id="rna25964">
    <property type="protein sequence ID" value="RHN63282.1"/>
    <property type="gene ID" value="gene25964"/>
</dbReference>